<proteinExistence type="predicted"/>
<accession>A0A8T0A380</accession>
<evidence type="ECO:0000313" key="1">
    <source>
        <dbReference type="EMBL" id="KAF7639845.1"/>
    </source>
</evidence>
<organism evidence="1 2">
    <name type="scientific">Meloidogyne graminicola</name>
    <dbReference type="NCBI Taxonomy" id="189291"/>
    <lineage>
        <taxon>Eukaryota</taxon>
        <taxon>Metazoa</taxon>
        <taxon>Ecdysozoa</taxon>
        <taxon>Nematoda</taxon>
        <taxon>Chromadorea</taxon>
        <taxon>Rhabditida</taxon>
        <taxon>Tylenchina</taxon>
        <taxon>Tylenchomorpha</taxon>
        <taxon>Tylenchoidea</taxon>
        <taxon>Meloidogynidae</taxon>
        <taxon>Meloidogyninae</taxon>
        <taxon>Meloidogyne</taxon>
    </lineage>
</organism>
<dbReference type="AlphaFoldDB" id="A0A8T0A380"/>
<name>A0A8T0A380_9BILA</name>
<evidence type="ECO:0000313" key="2">
    <source>
        <dbReference type="Proteomes" id="UP000605970"/>
    </source>
</evidence>
<comment type="caution">
    <text evidence="1">The sequence shown here is derived from an EMBL/GenBank/DDBJ whole genome shotgun (WGS) entry which is preliminary data.</text>
</comment>
<sequence>MAGVDAAADIRGQIQSNLQKAVDISNAMTKLNFKSRSSCFIMLSTRFDSLYPQFKQLPSLTLEERTTSSQID</sequence>
<dbReference type="EMBL" id="JABEBT010000003">
    <property type="protein sequence ID" value="KAF7639845.1"/>
    <property type="molecule type" value="Genomic_DNA"/>
</dbReference>
<dbReference type="Proteomes" id="UP000605970">
    <property type="component" value="Unassembled WGS sequence"/>
</dbReference>
<keyword evidence="2" id="KW-1185">Reference proteome</keyword>
<protein>
    <submittedName>
        <fullName evidence="1">Uncharacterized protein</fullName>
    </submittedName>
</protein>
<reference evidence="1" key="1">
    <citation type="journal article" date="2020" name="Ecol. Evol.">
        <title>Genome structure and content of the rice root-knot nematode (Meloidogyne graminicola).</title>
        <authorList>
            <person name="Phan N.T."/>
            <person name="Danchin E.G.J."/>
            <person name="Klopp C."/>
            <person name="Perfus-Barbeoch L."/>
            <person name="Kozlowski D.K."/>
            <person name="Koutsovoulos G.D."/>
            <person name="Lopez-Roques C."/>
            <person name="Bouchez O."/>
            <person name="Zahm M."/>
            <person name="Besnard G."/>
            <person name="Bellafiore S."/>
        </authorList>
    </citation>
    <scope>NUCLEOTIDE SEQUENCE</scope>
    <source>
        <strain evidence="1">VN-18</strain>
    </source>
</reference>
<gene>
    <name evidence="1" type="ORF">Mgra_00000765</name>
</gene>